<dbReference type="InterPro" id="IPR011990">
    <property type="entry name" value="TPR-like_helical_dom_sf"/>
</dbReference>
<evidence type="ECO:0000259" key="2">
    <source>
        <dbReference type="PROSITE" id="PS50943"/>
    </source>
</evidence>
<dbReference type="Pfam" id="PF01381">
    <property type="entry name" value="HTH_3"/>
    <property type="match status" value="1"/>
</dbReference>
<dbReference type="InterPro" id="IPR010982">
    <property type="entry name" value="Lambda_DNA-bd_dom_sf"/>
</dbReference>
<dbReference type="CDD" id="cd00093">
    <property type="entry name" value="HTH_XRE"/>
    <property type="match status" value="1"/>
</dbReference>
<accession>A0A1M6VF79</accession>
<organism evidence="3 4">
    <name type="scientific">Anaerocolumna jejuensis DSM 15929</name>
    <dbReference type="NCBI Taxonomy" id="1121322"/>
    <lineage>
        <taxon>Bacteria</taxon>
        <taxon>Bacillati</taxon>
        <taxon>Bacillota</taxon>
        <taxon>Clostridia</taxon>
        <taxon>Lachnospirales</taxon>
        <taxon>Lachnospiraceae</taxon>
        <taxon>Anaerocolumna</taxon>
    </lineage>
</organism>
<keyword evidence="4" id="KW-1185">Reference proteome</keyword>
<proteinExistence type="predicted"/>
<dbReference type="EMBL" id="FRAC01000017">
    <property type="protein sequence ID" value="SHK79995.1"/>
    <property type="molecule type" value="Genomic_DNA"/>
</dbReference>
<evidence type="ECO:0000256" key="1">
    <source>
        <dbReference type="ARBA" id="ARBA00023125"/>
    </source>
</evidence>
<sequence>MPMYMIMREKRKEIGLTQEQIAEYLGVSTPAVNKWEKGSTYPDILLLPALARLLRVDLNTLLCFNEGLSKQEVDYFCNEIVDTIRKKDYDSGFTMGIEKIQEYPNCGLLIHTTALVLEGALRLYGTSVTDKDFYEKKITALYERAAKSGDDRVQNKSIYMLALTYLNGMEFDKAQEMMDLLPEKPDFDKKQLQGKLLKQQGKFTEAQDILERELLDGINKVQTTLMSLLDVELKTANYKDASHLAELYQKFSILFDLWGYNSFVALFELSVAQKNVQECIPLLKSMLAAMLIPWELQKSPLYCHIGFKEDQGNFGAQMLTSILSELENSPDYEFLHSNEEFQQLLEQYHAKC</sequence>
<dbReference type="PANTHER" id="PTHR46558">
    <property type="entry name" value="TRACRIPTIONAL REGULATORY PROTEIN-RELATED-RELATED"/>
    <property type="match status" value="1"/>
</dbReference>
<reference evidence="3 4" key="1">
    <citation type="submission" date="2016-11" db="EMBL/GenBank/DDBJ databases">
        <authorList>
            <person name="Jaros S."/>
            <person name="Januszkiewicz K."/>
            <person name="Wedrychowicz H."/>
        </authorList>
    </citation>
    <scope>NUCLEOTIDE SEQUENCE [LARGE SCALE GENOMIC DNA]</scope>
    <source>
        <strain evidence="3 4">DSM 15929</strain>
    </source>
</reference>
<dbReference type="PANTHER" id="PTHR46558:SF11">
    <property type="entry name" value="HTH-TYPE TRANSCRIPTIONAL REGULATOR XRE"/>
    <property type="match status" value="1"/>
</dbReference>
<dbReference type="AlphaFoldDB" id="A0A1M6VF79"/>
<dbReference type="STRING" id="1121322.SAMN02745136_03391"/>
<dbReference type="SMART" id="SM00530">
    <property type="entry name" value="HTH_XRE"/>
    <property type="match status" value="1"/>
</dbReference>
<dbReference type="SUPFAM" id="SSF47413">
    <property type="entry name" value="lambda repressor-like DNA-binding domains"/>
    <property type="match status" value="1"/>
</dbReference>
<dbReference type="PROSITE" id="PS50943">
    <property type="entry name" value="HTH_CROC1"/>
    <property type="match status" value="1"/>
</dbReference>
<dbReference type="GO" id="GO:0003677">
    <property type="term" value="F:DNA binding"/>
    <property type="evidence" value="ECO:0007669"/>
    <property type="project" value="UniProtKB-KW"/>
</dbReference>
<feature type="domain" description="HTH cro/C1-type" evidence="2">
    <location>
        <begin position="7"/>
        <end position="61"/>
    </location>
</feature>
<evidence type="ECO:0000313" key="4">
    <source>
        <dbReference type="Proteomes" id="UP000184386"/>
    </source>
</evidence>
<evidence type="ECO:0000313" key="3">
    <source>
        <dbReference type="EMBL" id="SHK79995.1"/>
    </source>
</evidence>
<dbReference type="InterPro" id="IPR001387">
    <property type="entry name" value="Cro/C1-type_HTH"/>
</dbReference>
<dbReference type="Gene3D" id="1.25.40.10">
    <property type="entry name" value="Tetratricopeptide repeat domain"/>
    <property type="match status" value="1"/>
</dbReference>
<dbReference type="Gene3D" id="1.10.260.40">
    <property type="entry name" value="lambda repressor-like DNA-binding domains"/>
    <property type="match status" value="1"/>
</dbReference>
<name>A0A1M6VF79_9FIRM</name>
<gene>
    <name evidence="3" type="ORF">SAMN02745136_03391</name>
</gene>
<keyword evidence="1 3" id="KW-0238">DNA-binding</keyword>
<dbReference type="Proteomes" id="UP000184386">
    <property type="component" value="Unassembled WGS sequence"/>
</dbReference>
<dbReference type="RefSeq" id="WP_073278036.1">
    <property type="nucleotide sequence ID" value="NZ_FRAC01000017.1"/>
</dbReference>
<protein>
    <submittedName>
        <fullName evidence="3">DNA-binding transcriptional regulator, XRE-family HTH domain</fullName>
    </submittedName>
</protein>